<dbReference type="InterPro" id="IPR010656">
    <property type="entry name" value="DctM"/>
</dbReference>
<keyword evidence="10" id="KW-1185">Reference proteome</keyword>
<proteinExistence type="inferred from homology"/>
<comment type="similarity">
    <text evidence="7">Belongs to the TRAP transporter large permease family.</text>
</comment>
<dbReference type="PANTHER" id="PTHR33362:SF5">
    <property type="entry name" value="C4-DICARBOXYLATE TRAP TRANSPORTER LARGE PERMEASE PROTEIN DCTM"/>
    <property type="match status" value="1"/>
</dbReference>
<evidence type="ECO:0000313" key="10">
    <source>
        <dbReference type="Proteomes" id="UP001064106"/>
    </source>
</evidence>
<feature type="transmembrane region" description="Helical" evidence="7">
    <location>
        <begin position="406"/>
        <end position="430"/>
    </location>
</feature>
<feature type="transmembrane region" description="Helical" evidence="7">
    <location>
        <begin position="320"/>
        <end position="338"/>
    </location>
</feature>
<keyword evidence="3 7" id="KW-0997">Cell inner membrane</keyword>
<dbReference type="InterPro" id="IPR004681">
    <property type="entry name" value="TRAP_DctM"/>
</dbReference>
<feature type="transmembrane region" description="Helical" evidence="7">
    <location>
        <begin position="140"/>
        <end position="165"/>
    </location>
</feature>
<feature type="transmembrane region" description="Helical" evidence="7">
    <location>
        <begin position="350"/>
        <end position="373"/>
    </location>
</feature>
<keyword evidence="4 7" id="KW-0812">Transmembrane</keyword>
<comment type="subunit">
    <text evidence="7">The complex comprises the extracytoplasmic solute receptor protein and the two transmembrane proteins.</text>
</comment>
<comment type="caution">
    <text evidence="9">The sequence shown here is derived from an EMBL/GenBank/DDBJ whole genome shotgun (WGS) entry which is preliminary data.</text>
</comment>
<dbReference type="PIRSF" id="PIRSF006066">
    <property type="entry name" value="HI0050"/>
    <property type="match status" value="1"/>
</dbReference>
<dbReference type="RefSeq" id="WP_163126743.1">
    <property type="nucleotide sequence ID" value="NZ_ARXS01000001.1"/>
</dbReference>
<keyword evidence="7" id="KW-0813">Transport</keyword>
<sequence length="435" mass="46276">MTDMMIGLSGVGILLLLMALRVPIAVSLGVVSLGGIVALRGVDPALGMLRAMPYEFGASWTLSAVPMFLLMGAFAYHSGLTRLLYDAARLWLMRVPGGLALATNFGSAGFAAVSGSSMATTASMGRLAIPEMLRYGYDRGLATGTVAASGTLGALIPPSILFIIYGWYTEQSISKLFLAGVIPGLLTAVFFASMIVIRCWLNPKLAPQRHEQVSWAERMASLRAVWPLPLLVLGVLGSIYGGVASPTEAGALGAAMTLAIALLQRRLPWRAFCASLAEALRTTASIFFIAIGAVMLTRFLAMAGLSTGLVELVTSMDMTVAWALLALVLVYLVLGMFLDPLGVMLLTLPVFLPVFHALNMDLIWIGVLVVKLIEVGLLTPPVGMNVYVVKSVVGDQVALGTVFKGLLWFLLCEALLLLLLSSFPQLALWLPNLMS</sequence>
<keyword evidence="5 7" id="KW-1133">Transmembrane helix</keyword>
<protein>
    <recommendedName>
        <fullName evidence="7">TRAP transporter large permease protein</fullName>
    </recommendedName>
</protein>
<evidence type="ECO:0000256" key="7">
    <source>
        <dbReference type="RuleBase" id="RU369079"/>
    </source>
</evidence>
<comment type="function">
    <text evidence="7">Part of the tripartite ATP-independent periplasmic (TRAP) transport system.</text>
</comment>
<feature type="transmembrane region" description="Helical" evidence="7">
    <location>
        <begin position="56"/>
        <end position="77"/>
    </location>
</feature>
<comment type="subcellular location">
    <subcellularLocation>
        <location evidence="1 7">Cell inner membrane</location>
        <topology evidence="1 7">Multi-pass membrane protein</topology>
    </subcellularLocation>
</comment>
<reference evidence="9" key="1">
    <citation type="submission" date="2012-09" db="EMBL/GenBank/DDBJ databases">
        <title>Genome Sequence of alkane-degrading Bacterium Alcanivorax balearicus MACL04.</title>
        <authorList>
            <person name="Lai Q."/>
            <person name="Shao Z."/>
        </authorList>
    </citation>
    <scope>NUCLEOTIDE SEQUENCE</scope>
    <source>
        <strain evidence="9">MACL04</strain>
    </source>
</reference>
<evidence type="ECO:0000256" key="4">
    <source>
        <dbReference type="ARBA" id="ARBA00022692"/>
    </source>
</evidence>
<comment type="caution">
    <text evidence="7">Lacks conserved residue(s) required for the propagation of feature annotation.</text>
</comment>
<evidence type="ECO:0000313" key="9">
    <source>
        <dbReference type="EMBL" id="MCU5780846.1"/>
    </source>
</evidence>
<feature type="transmembrane region" description="Helical" evidence="7">
    <location>
        <begin position="279"/>
        <end position="300"/>
    </location>
</feature>
<evidence type="ECO:0000256" key="5">
    <source>
        <dbReference type="ARBA" id="ARBA00022989"/>
    </source>
</evidence>
<feature type="transmembrane region" description="Helical" evidence="7">
    <location>
        <begin position="222"/>
        <end position="243"/>
    </location>
</feature>
<dbReference type="Proteomes" id="UP001064106">
    <property type="component" value="Unassembled WGS sequence"/>
</dbReference>
<dbReference type="EMBL" id="ARXS01000001">
    <property type="protein sequence ID" value="MCU5780846.1"/>
    <property type="molecule type" value="Genomic_DNA"/>
</dbReference>
<accession>A0ABT2QTJ5</accession>
<feature type="transmembrane region" description="Helical" evidence="7">
    <location>
        <begin position="97"/>
        <end position="119"/>
    </location>
</feature>
<keyword evidence="6 7" id="KW-0472">Membrane</keyword>
<name>A0ABT2QTJ5_9GAMM</name>
<feature type="domain" description="TRAP C4-dicarboxylate transport system permease DctM subunit" evidence="8">
    <location>
        <begin position="11"/>
        <end position="426"/>
    </location>
</feature>
<evidence type="ECO:0000256" key="2">
    <source>
        <dbReference type="ARBA" id="ARBA00022475"/>
    </source>
</evidence>
<dbReference type="NCBIfam" id="TIGR00786">
    <property type="entry name" value="dctM"/>
    <property type="match status" value="1"/>
</dbReference>
<evidence type="ECO:0000256" key="1">
    <source>
        <dbReference type="ARBA" id="ARBA00004429"/>
    </source>
</evidence>
<evidence type="ECO:0000256" key="3">
    <source>
        <dbReference type="ARBA" id="ARBA00022519"/>
    </source>
</evidence>
<dbReference type="Pfam" id="PF06808">
    <property type="entry name" value="DctM"/>
    <property type="match status" value="1"/>
</dbReference>
<organism evidence="9 10">
    <name type="scientific">Alloalcanivorax balearicus MACL04</name>
    <dbReference type="NCBI Taxonomy" id="1177182"/>
    <lineage>
        <taxon>Bacteria</taxon>
        <taxon>Pseudomonadati</taxon>
        <taxon>Pseudomonadota</taxon>
        <taxon>Gammaproteobacteria</taxon>
        <taxon>Oceanospirillales</taxon>
        <taxon>Alcanivoracaceae</taxon>
        <taxon>Alloalcanivorax</taxon>
    </lineage>
</organism>
<keyword evidence="2" id="KW-1003">Cell membrane</keyword>
<evidence type="ECO:0000256" key="6">
    <source>
        <dbReference type="ARBA" id="ARBA00023136"/>
    </source>
</evidence>
<evidence type="ECO:0000259" key="8">
    <source>
        <dbReference type="Pfam" id="PF06808"/>
    </source>
</evidence>
<dbReference type="PANTHER" id="PTHR33362">
    <property type="entry name" value="SIALIC ACID TRAP TRANSPORTER PERMEASE PROTEIN SIAT-RELATED"/>
    <property type="match status" value="1"/>
</dbReference>
<feature type="transmembrane region" description="Helical" evidence="7">
    <location>
        <begin position="177"/>
        <end position="201"/>
    </location>
</feature>
<gene>
    <name evidence="9" type="ORF">MA04_00146</name>
</gene>